<feature type="signal peptide" evidence="1">
    <location>
        <begin position="1"/>
        <end position="18"/>
    </location>
</feature>
<dbReference type="RefSeq" id="WP_177056148.1">
    <property type="nucleotide sequence ID" value="NZ_JACAPS010000006.1"/>
</dbReference>
<evidence type="ECO:0000256" key="1">
    <source>
        <dbReference type="SAM" id="SignalP"/>
    </source>
</evidence>
<keyword evidence="1" id="KW-0732">Signal</keyword>
<proteinExistence type="predicted"/>
<name>A0A7Y7YGE5_9PSED</name>
<organism evidence="2 3">
    <name type="scientific">Pseudomonas gingeri</name>
    <dbReference type="NCBI Taxonomy" id="117681"/>
    <lineage>
        <taxon>Bacteria</taxon>
        <taxon>Pseudomonadati</taxon>
        <taxon>Pseudomonadota</taxon>
        <taxon>Gammaproteobacteria</taxon>
        <taxon>Pseudomonadales</taxon>
        <taxon>Pseudomonadaceae</taxon>
        <taxon>Pseudomonas</taxon>
    </lineage>
</organism>
<reference evidence="2 3" key="1">
    <citation type="submission" date="2020-04" db="EMBL/GenBank/DDBJ databases">
        <title>Molecular characterization of pseudomonads from Agaricus bisporus reveal novel blotch 2 pathogens in Western Europe.</title>
        <authorList>
            <person name="Taparia T."/>
            <person name="Krijger M."/>
            <person name="Haynes E."/>
            <person name="Elpinstone J.G."/>
            <person name="Noble R."/>
            <person name="Van Der Wolf J."/>
        </authorList>
    </citation>
    <scope>NUCLEOTIDE SEQUENCE [LARGE SCALE GENOMIC DNA]</scope>
    <source>
        <strain evidence="2 3">IPO3737</strain>
    </source>
</reference>
<dbReference type="Pfam" id="PF10976">
    <property type="entry name" value="DUF2790"/>
    <property type="match status" value="1"/>
</dbReference>
<evidence type="ECO:0000313" key="2">
    <source>
        <dbReference type="EMBL" id="NWC34635.1"/>
    </source>
</evidence>
<accession>A0A7Y7YGE5</accession>
<dbReference type="Proteomes" id="UP000520592">
    <property type="component" value="Unassembled WGS sequence"/>
</dbReference>
<dbReference type="AlphaFoldDB" id="A0A7Y7YGE5"/>
<dbReference type="InterPro" id="IPR021245">
    <property type="entry name" value="DUF2790"/>
</dbReference>
<protein>
    <submittedName>
        <fullName evidence="2">DUF2790 domain-containing protein</fullName>
    </submittedName>
</protein>
<gene>
    <name evidence="2" type="ORF">HX876_19810</name>
</gene>
<feature type="chain" id="PRO_5031382180" evidence="1">
    <location>
        <begin position="19"/>
        <end position="72"/>
    </location>
</feature>
<evidence type="ECO:0000313" key="3">
    <source>
        <dbReference type="Proteomes" id="UP000520592"/>
    </source>
</evidence>
<dbReference type="EMBL" id="JACAQD010000023">
    <property type="protein sequence ID" value="NWC34635.1"/>
    <property type="molecule type" value="Genomic_DNA"/>
</dbReference>
<dbReference type="Gene3D" id="2.30.140.50">
    <property type="entry name" value="Protein of unknown function DUF2790"/>
    <property type="match status" value="1"/>
</dbReference>
<comment type="caution">
    <text evidence="2">The sequence shown here is derived from an EMBL/GenBank/DDBJ whole genome shotgun (WGS) entry which is preliminary data.</text>
</comment>
<sequence length="72" mass="7666">MKTLIALFLTAVSVTAFADGQPAQKPDIAHVISITDTQEACGIVPVQMVYEDSQGVRHTLAYQVWGDGCSGN</sequence>